<gene>
    <name evidence="3" type="ORF">CF392_05440</name>
</gene>
<dbReference type="Pfam" id="PF05618">
    <property type="entry name" value="Zn_protease"/>
    <property type="match status" value="1"/>
</dbReference>
<dbReference type="GO" id="GO:0006508">
    <property type="term" value="P:proteolysis"/>
    <property type="evidence" value="ECO:0007669"/>
    <property type="project" value="UniProtKB-KW"/>
</dbReference>
<keyword evidence="3" id="KW-0645">Protease</keyword>
<proteinExistence type="predicted"/>
<feature type="compositionally biased region" description="Low complexity" evidence="1">
    <location>
        <begin position="92"/>
        <end position="109"/>
    </location>
</feature>
<dbReference type="Gene3D" id="2.40.70.10">
    <property type="entry name" value="Acid Proteases"/>
    <property type="match status" value="1"/>
</dbReference>
<keyword evidence="4" id="KW-1185">Reference proteome</keyword>
<accession>A0A2A2I599</accession>
<dbReference type="InterPro" id="IPR008503">
    <property type="entry name" value="Asp_endopeptidase"/>
</dbReference>
<name>A0A2A2I599_9GAMM</name>
<feature type="domain" description="Retropepsin-like aspartic endopeptidase" evidence="2">
    <location>
        <begin position="120"/>
        <end position="264"/>
    </location>
</feature>
<evidence type="ECO:0000256" key="1">
    <source>
        <dbReference type="SAM" id="MobiDB-lite"/>
    </source>
</evidence>
<keyword evidence="3" id="KW-0378">Hydrolase</keyword>
<evidence type="ECO:0000313" key="3">
    <source>
        <dbReference type="EMBL" id="PAV26476.1"/>
    </source>
</evidence>
<dbReference type="RefSeq" id="WP_095610457.1">
    <property type="nucleotide sequence ID" value="NZ_NMPM01000021.1"/>
</dbReference>
<dbReference type="PANTHER" id="PTHR38037:SF2">
    <property type="entry name" value="ATP-DEPENDENT ZINC PROTEASE DOMAIN-CONTAINING PROTEIN-RELATED"/>
    <property type="match status" value="1"/>
</dbReference>
<organism evidence="3 4">
    <name type="scientific">Tamilnaduibacter salinus</name>
    <dbReference type="NCBI Taxonomy" id="1484056"/>
    <lineage>
        <taxon>Bacteria</taxon>
        <taxon>Pseudomonadati</taxon>
        <taxon>Pseudomonadota</taxon>
        <taxon>Gammaproteobacteria</taxon>
        <taxon>Pseudomonadales</taxon>
        <taxon>Marinobacteraceae</taxon>
        <taxon>Tamilnaduibacter</taxon>
    </lineage>
</organism>
<dbReference type="AlphaFoldDB" id="A0A2A2I599"/>
<protein>
    <submittedName>
        <fullName evidence="3">ATP-dependent zinc protease</fullName>
    </submittedName>
</protein>
<sequence>MSAHAPRNVSSFLLLCLVTLLTGCASNVLVERQALSDLEEREQQQSDRIRQLETALQSHHRGLVLNNNDNTRALIDTIRDQIKPPVCPQTPQPSCSGPRSSQSSNQGPRTESPPATDKQIVGQLEQVYLPEPGFVYRARVDSGAETASMDARNVSLFERNGEEWVRFDIPHPTRRTEEPKKDEDDRMKAELVTLERPVERIVRIIQSSTDGYERRPVVLLKFMIGDTVREAEFTLANRSHLSHRMLIGRNILRDVMVIDVGQEYETRLPHEARSAPGARRTGEDE</sequence>
<reference evidence="3 4" key="1">
    <citation type="submission" date="2017-07" db="EMBL/GenBank/DDBJ databases">
        <title>Tamlnaduibacter salinus (Mi-7) genome sequencing.</title>
        <authorList>
            <person name="Verma A."/>
            <person name="Krishnamurthi S."/>
        </authorList>
    </citation>
    <scope>NUCLEOTIDE SEQUENCE [LARGE SCALE GENOMIC DNA]</scope>
    <source>
        <strain evidence="3 4">Mi-7</strain>
    </source>
</reference>
<dbReference type="PANTHER" id="PTHR38037">
    <property type="entry name" value="ZN_PROTEASE DOMAIN-CONTAINING PROTEIN"/>
    <property type="match status" value="1"/>
</dbReference>
<dbReference type="Proteomes" id="UP000218332">
    <property type="component" value="Unassembled WGS sequence"/>
</dbReference>
<dbReference type="SUPFAM" id="SSF50630">
    <property type="entry name" value="Acid proteases"/>
    <property type="match status" value="1"/>
</dbReference>
<dbReference type="PROSITE" id="PS51257">
    <property type="entry name" value="PROKAR_LIPOPROTEIN"/>
    <property type="match status" value="1"/>
</dbReference>
<dbReference type="GO" id="GO:0008233">
    <property type="term" value="F:peptidase activity"/>
    <property type="evidence" value="ECO:0007669"/>
    <property type="project" value="UniProtKB-KW"/>
</dbReference>
<comment type="caution">
    <text evidence="3">The sequence shown here is derived from an EMBL/GenBank/DDBJ whole genome shotgun (WGS) entry which is preliminary data.</text>
</comment>
<evidence type="ECO:0000313" key="4">
    <source>
        <dbReference type="Proteomes" id="UP000218332"/>
    </source>
</evidence>
<feature type="region of interest" description="Disordered" evidence="1">
    <location>
        <begin position="81"/>
        <end position="116"/>
    </location>
</feature>
<dbReference type="EMBL" id="NMPM01000021">
    <property type="protein sequence ID" value="PAV26476.1"/>
    <property type="molecule type" value="Genomic_DNA"/>
</dbReference>
<dbReference type="InterPro" id="IPR021109">
    <property type="entry name" value="Peptidase_aspartic_dom_sf"/>
</dbReference>
<evidence type="ECO:0000259" key="2">
    <source>
        <dbReference type="Pfam" id="PF05618"/>
    </source>
</evidence>